<evidence type="ECO:0000256" key="1">
    <source>
        <dbReference type="SAM" id="Phobius"/>
    </source>
</evidence>
<gene>
    <name evidence="2" type="ordered locus">ETAE_3356</name>
</gene>
<protein>
    <submittedName>
        <fullName evidence="2">Uncharacterized protein</fullName>
    </submittedName>
</protein>
<keyword evidence="1" id="KW-1133">Transmembrane helix</keyword>
<keyword evidence="3" id="KW-1185">Reference proteome</keyword>
<proteinExistence type="predicted"/>
<reference evidence="2 3" key="1">
    <citation type="journal article" date="2009" name="PLoS ONE">
        <title>Genome sequence of the versatile fish pathogen Edwardsiella tarda provides insights into its adaptation to broad host ranges and intracellular niches.</title>
        <authorList>
            <person name="Wang Q."/>
            <person name="Yang M."/>
            <person name="Xiao J."/>
            <person name="Wu H."/>
            <person name="Wang X."/>
            <person name="Lv Y."/>
            <person name="Xu L."/>
            <person name="Zheng H."/>
            <person name="Wang S."/>
            <person name="Zhao G."/>
            <person name="Liu Q."/>
            <person name="Zhang Y."/>
        </authorList>
    </citation>
    <scope>NUCLEOTIDE SEQUENCE [LARGE SCALE GENOMIC DNA]</scope>
    <source>
        <strain evidence="3">EIB202 / CCTCC M208068</strain>
    </source>
</reference>
<keyword evidence="1" id="KW-0812">Transmembrane</keyword>
<organism evidence="2 3">
    <name type="scientific">Edwardsiella piscicida</name>
    <dbReference type="NCBI Taxonomy" id="1263550"/>
    <lineage>
        <taxon>Bacteria</taxon>
        <taxon>Pseudomonadati</taxon>
        <taxon>Pseudomonadota</taxon>
        <taxon>Gammaproteobacteria</taxon>
        <taxon>Enterobacterales</taxon>
        <taxon>Hafniaceae</taxon>
        <taxon>Edwardsiella</taxon>
    </lineage>
</organism>
<accession>A0AAU8PD19</accession>
<evidence type="ECO:0000313" key="2">
    <source>
        <dbReference type="EMBL" id="ACY86187.1"/>
    </source>
</evidence>
<keyword evidence="1" id="KW-0472">Membrane</keyword>
<dbReference type="KEGG" id="etr:ETAE_3356"/>
<dbReference type="AlphaFoldDB" id="A0AAU8PD19"/>
<name>A0AAU8PD19_EDWPI</name>
<sequence>MSINDCRNFITFKVLNIMFIGSFYYLFISIRLSSGTQKVCIGWAIIGEYLYL</sequence>
<feature type="transmembrane region" description="Helical" evidence="1">
    <location>
        <begin position="12"/>
        <end position="30"/>
    </location>
</feature>
<evidence type="ECO:0000313" key="3">
    <source>
        <dbReference type="Proteomes" id="UP000002634"/>
    </source>
</evidence>
<dbReference type="Proteomes" id="UP000002634">
    <property type="component" value="Chromosome"/>
</dbReference>
<dbReference type="EMBL" id="CP001135">
    <property type="protein sequence ID" value="ACY86187.1"/>
    <property type="molecule type" value="Genomic_DNA"/>
</dbReference>